<evidence type="ECO:0000313" key="2">
    <source>
        <dbReference type="Proteomes" id="UP000012589"/>
    </source>
</evidence>
<proteinExistence type="predicted"/>
<gene>
    <name evidence="1" type="ORF">C823_03111</name>
</gene>
<evidence type="ECO:0000313" key="1">
    <source>
        <dbReference type="EMBL" id="EMZ24659.1"/>
    </source>
</evidence>
<dbReference type="eggNOG" id="COG2017">
    <property type="taxonomic scope" value="Bacteria"/>
</dbReference>
<dbReference type="Gene3D" id="2.70.98.10">
    <property type="match status" value="1"/>
</dbReference>
<evidence type="ECO:0008006" key="3">
    <source>
        <dbReference type="Google" id="ProtNLM"/>
    </source>
</evidence>
<dbReference type="CDD" id="cd09024">
    <property type="entry name" value="Aldose_epim_lacX"/>
    <property type="match status" value="1"/>
</dbReference>
<dbReference type="Proteomes" id="UP000012589">
    <property type="component" value="Unassembled WGS sequence"/>
</dbReference>
<dbReference type="GO" id="GO:0016853">
    <property type="term" value="F:isomerase activity"/>
    <property type="evidence" value="ECO:0007669"/>
    <property type="project" value="InterPro"/>
</dbReference>
<dbReference type="STRING" id="1235802.C823_03111"/>
<comment type="caution">
    <text evidence="1">The sequence shown here is derived from an EMBL/GenBank/DDBJ whole genome shotgun (WGS) entry which is preliminary data.</text>
</comment>
<protein>
    <recommendedName>
        <fullName evidence="3">Aldose 1-epimerase</fullName>
    </recommendedName>
</protein>
<dbReference type="Pfam" id="PF01263">
    <property type="entry name" value="Aldose_epim"/>
    <property type="match status" value="1"/>
</dbReference>
<name>N2AJR7_9FIRM</name>
<dbReference type="GO" id="GO:0005975">
    <property type="term" value="P:carbohydrate metabolic process"/>
    <property type="evidence" value="ECO:0007669"/>
    <property type="project" value="InterPro"/>
</dbReference>
<dbReference type="InterPro" id="IPR014718">
    <property type="entry name" value="GH-type_carb-bd"/>
</dbReference>
<dbReference type="EMBL" id="AQFT01000095">
    <property type="protein sequence ID" value="EMZ24659.1"/>
    <property type="molecule type" value="Genomic_DNA"/>
</dbReference>
<dbReference type="PATRIC" id="fig|1235802.3.peg.3292"/>
<dbReference type="AlphaFoldDB" id="N2AJR7"/>
<keyword evidence="2" id="KW-1185">Reference proteome</keyword>
<dbReference type="SUPFAM" id="SSF74650">
    <property type="entry name" value="Galactose mutarotase-like"/>
    <property type="match status" value="1"/>
</dbReference>
<organism evidence="1 2">
    <name type="scientific">Eubacterium plexicaudatum ASF492</name>
    <dbReference type="NCBI Taxonomy" id="1235802"/>
    <lineage>
        <taxon>Bacteria</taxon>
        <taxon>Bacillati</taxon>
        <taxon>Bacillota</taxon>
        <taxon>Clostridia</taxon>
        <taxon>Eubacteriales</taxon>
        <taxon>Eubacteriaceae</taxon>
        <taxon>Eubacterium</taxon>
    </lineage>
</organism>
<dbReference type="InterPro" id="IPR011013">
    <property type="entry name" value="Gal_mutarotase_sf_dom"/>
</dbReference>
<dbReference type="OrthoDB" id="9795355at2"/>
<dbReference type="InterPro" id="IPR008183">
    <property type="entry name" value="Aldose_1/G6P_1-epimerase"/>
</dbReference>
<dbReference type="GO" id="GO:0030246">
    <property type="term" value="F:carbohydrate binding"/>
    <property type="evidence" value="ECO:0007669"/>
    <property type="project" value="InterPro"/>
</dbReference>
<dbReference type="InterPro" id="IPR037481">
    <property type="entry name" value="LacX"/>
</dbReference>
<accession>N2AJR7</accession>
<sequence length="291" mass="33331">MAVYEMNNDHISIQIDSMGAELKSLKRTDTNTEYMWEGNPEYWKRTSPVLFPLVGGLRGGTYLLDGKRYPMGQHGFARDMEFQLKSQDSHEIWFSLASDAQTLEKYPYAFLLEIGYELREKTVVVKWKVNNPADSKMYFSIGGHPAFCCPMVKGEKQVDYKIWFDTKDQVITGVIEDGLMSDQEAVYPLQDGCLQITEHLFDRDALVIEKDQAHKVALVKPDGSHYVTVSFDAPLFGIWSPTGKNAPFICIEPWYGRCDALHFDGTWQEREWGQELSAGESFEESYEITVE</sequence>
<reference evidence="1 2" key="1">
    <citation type="journal article" date="2014" name="Genome Announc.">
        <title>Draft genome sequences of the altered schaedler flora, a defined bacterial community from gnotobiotic mice.</title>
        <authorList>
            <person name="Wannemuehler M.J."/>
            <person name="Overstreet A.M."/>
            <person name="Ward D.V."/>
            <person name="Phillips G.J."/>
        </authorList>
    </citation>
    <scope>NUCLEOTIDE SEQUENCE [LARGE SCALE GENOMIC DNA]</scope>
    <source>
        <strain evidence="1 2">ASF492</strain>
    </source>
</reference>
<dbReference type="HOGENOM" id="CLU_057834_1_0_9"/>